<dbReference type="Proteomes" id="UP000183832">
    <property type="component" value="Unassembled WGS sequence"/>
</dbReference>
<evidence type="ECO:0000313" key="1">
    <source>
        <dbReference type="EMBL" id="CRL04744.1"/>
    </source>
</evidence>
<reference evidence="1 2" key="1">
    <citation type="submission" date="2015-04" db="EMBL/GenBank/DDBJ databases">
        <authorList>
            <person name="Syromyatnikov M.Y."/>
            <person name="Popov V.N."/>
        </authorList>
    </citation>
    <scope>NUCLEOTIDE SEQUENCE [LARGE SCALE GENOMIC DNA]</scope>
</reference>
<gene>
    <name evidence="1" type="ORF">CLUMA_CG017804</name>
</gene>
<accession>A0A1J1IXB7</accession>
<name>A0A1J1IXB7_9DIPT</name>
<sequence length="61" mass="7460">MLWQNQYWISRAEILYHKYLNSEIKLLRLQEALKEVKDIKANMEHRLDVKEWKTTLENGSL</sequence>
<dbReference type="EMBL" id="CVRI01000063">
    <property type="protein sequence ID" value="CRL04744.1"/>
    <property type="molecule type" value="Genomic_DNA"/>
</dbReference>
<evidence type="ECO:0000313" key="2">
    <source>
        <dbReference type="Proteomes" id="UP000183832"/>
    </source>
</evidence>
<protein>
    <submittedName>
        <fullName evidence="1">CLUMA_CG017804, isoform A</fullName>
    </submittedName>
</protein>
<proteinExistence type="predicted"/>
<organism evidence="1 2">
    <name type="scientific">Clunio marinus</name>
    <dbReference type="NCBI Taxonomy" id="568069"/>
    <lineage>
        <taxon>Eukaryota</taxon>
        <taxon>Metazoa</taxon>
        <taxon>Ecdysozoa</taxon>
        <taxon>Arthropoda</taxon>
        <taxon>Hexapoda</taxon>
        <taxon>Insecta</taxon>
        <taxon>Pterygota</taxon>
        <taxon>Neoptera</taxon>
        <taxon>Endopterygota</taxon>
        <taxon>Diptera</taxon>
        <taxon>Nematocera</taxon>
        <taxon>Chironomoidea</taxon>
        <taxon>Chironomidae</taxon>
        <taxon>Clunio</taxon>
    </lineage>
</organism>
<keyword evidence="2" id="KW-1185">Reference proteome</keyword>
<dbReference type="AlphaFoldDB" id="A0A1J1IXB7"/>